<organism evidence="1 2">
    <name type="scientific">Cladophialophora psammophila CBS 110553</name>
    <dbReference type="NCBI Taxonomy" id="1182543"/>
    <lineage>
        <taxon>Eukaryota</taxon>
        <taxon>Fungi</taxon>
        <taxon>Dikarya</taxon>
        <taxon>Ascomycota</taxon>
        <taxon>Pezizomycotina</taxon>
        <taxon>Eurotiomycetes</taxon>
        <taxon>Chaetothyriomycetidae</taxon>
        <taxon>Chaetothyriales</taxon>
        <taxon>Herpotrichiellaceae</taxon>
        <taxon>Cladophialophora</taxon>
    </lineage>
</organism>
<dbReference type="RefSeq" id="XP_007744311.1">
    <property type="nucleotide sequence ID" value="XM_007746121.1"/>
</dbReference>
<accession>W9WU27</accession>
<dbReference type="AlphaFoldDB" id="W9WU27"/>
<name>W9WU27_9EURO</name>
<dbReference type="eggNOG" id="ENOG502SAWX">
    <property type="taxonomic scope" value="Eukaryota"/>
</dbReference>
<dbReference type="HOGENOM" id="CLU_084238_0_0_1"/>
<keyword evidence="2" id="KW-1185">Reference proteome</keyword>
<gene>
    <name evidence="1" type="ORF">A1O5_05520</name>
</gene>
<comment type="caution">
    <text evidence="1">The sequence shown here is derived from an EMBL/GenBank/DDBJ whole genome shotgun (WGS) entry which is preliminary data.</text>
</comment>
<dbReference type="GeneID" id="19190238"/>
<dbReference type="OrthoDB" id="5227693at2759"/>
<dbReference type="EMBL" id="AMGX01000007">
    <property type="protein sequence ID" value="EXJ71712.1"/>
    <property type="molecule type" value="Genomic_DNA"/>
</dbReference>
<evidence type="ECO:0000313" key="1">
    <source>
        <dbReference type="EMBL" id="EXJ71712.1"/>
    </source>
</evidence>
<protein>
    <submittedName>
        <fullName evidence="1">Uncharacterized protein</fullName>
    </submittedName>
</protein>
<dbReference type="Proteomes" id="UP000019471">
    <property type="component" value="Unassembled WGS sequence"/>
</dbReference>
<sequence length="225" mass="25579">MPLACSAISMLLVYSDKERPLRVSCSDIHPWEILINGERWPGKVRLIGFVDAFFLMAYSSKERFEHGIIVYKDDDVIRNILESTGVSAKDKKLEVVNEKERRNHPDVPEKYFSFKKDAIHYTVTSLGHEIGLKTEYPKSSLQRYEVKIRKNSDLLKNRHIKRGVNQHGLADMMYDAIKLGFITHAQLVVLSTKLLASTGAGDIMNSYWNIINAPGDAAVLSNERT</sequence>
<evidence type="ECO:0000313" key="2">
    <source>
        <dbReference type="Proteomes" id="UP000019471"/>
    </source>
</evidence>
<reference evidence="1 2" key="1">
    <citation type="submission" date="2013-03" db="EMBL/GenBank/DDBJ databases">
        <title>The Genome Sequence of Cladophialophora psammophila CBS 110553.</title>
        <authorList>
            <consortium name="The Broad Institute Genomics Platform"/>
            <person name="Cuomo C."/>
            <person name="de Hoog S."/>
            <person name="Gorbushina A."/>
            <person name="Walker B."/>
            <person name="Young S.K."/>
            <person name="Zeng Q."/>
            <person name="Gargeya S."/>
            <person name="Fitzgerald M."/>
            <person name="Haas B."/>
            <person name="Abouelleil A."/>
            <person name="Allen A.W."/>
            <person name="Alvarado L."/>
            <person name="Arachchi H.M."/>
            <person name="Berlin A.M."/>
            <person name="Chapman S.B."/>
            <person name="Gainer-Dewar J."/>
            <person name="Goldberg J."/>
            <person name="Griggs A."/>
            <person name="Gujja S."/>
            <person name="Hansen M."/>
            <person name="Howarth C."/>
            <person name="Imamovic A."/>
            <person name="Ireland A."/>
            <person name="Larimer J."/>
            <person name="McCowan C."/>
            <person name="Murphy C."/>
            <person name="Pearson M."/>
            <person name="Poon T.W."/>
            <person name="Priest M."/>
            <person name="Roberts A."/>
            <person name="Saif S."/>
            <person name="Shea T."/>
            <person name="Sisk P."/>
            <person name="Sykes S."/>
            <person name="Wortman J."/>
            <person name="Nusbaum C."/>
            <person name="Birren B."/>
        </authorList>
    </citation>
    <scope>NUCLEOTIDE SEQUENCE [LARGE SCALE GENOMIC DNA]</scope>
    <source>
        <strain evidence="1 2">CBS 110553</strain>
    </source>
</reference>
<proteinExistence type="predicted"/>